<protein>
    <submittedName>
        <fullName evidence="2">Type II toxin-antitoxin system RelE/ParE family toxin</fullName>
    </submittedName>
</protein>
<dbReference type="InterPro" id="IPR007712">
    <property type="entry name" value="RelE/ParE_toxin"/>
</dbReference>
<dbReference type="Proteomes" id="UP000635665">
    <property type="component" value="Unassembled WGS sequence"/>
</dbReference>
<keyword evidence="3" id="KW-1185">Reference proteome</keyword>
<gene>
    <name evidence="2" type="ORF">I6U50_13315</name>
</gene>
<organism evidence="2 3">
    <name type="scientific">Salegentibacter maritimus</name>
    <dbReference type="NCBI Taxonomy" id="2794347"/>
    <lineage>
        <taxon>Bacteria</taxon>
        <taxon>Pseudomonadati</taxon>
        <taxon>Bacteroidota</taxon>
        <taxon>Flavobacteriia</taxon>
        <taxon>Flavobacteriales</taxon>
        <taxon>Flavobacteriaceae</taxon>
        <taxon>Salegentibacter</taxon>
    </lineage>
</organism>
<dbReference type="InterPro" id="IPR052747">
    <property type="entry name" value="TA_system_RelE_toxin"/>
</dbReference>
<sequence>MKVRISKSLAKDTAKITDKKVKEKLFKKIEELQNEENLNQQPIKKLKGFKDFYRIRIGDYRLGIKKLTEQEILLVRFLQRKEIYRYFPKRD</sequence>
<proteinExistence type="predicted"/>
<dbReference type="PANTHER" id="PTHR38813">
    <property type="match status" value="1"/>
</dbReference>
<accession>A0ABS0TIW7</accession>
<dbReference type="PANTHER" id="PTHR38813:SF1">
    <property type="entry name" value="TOXIN RELE1-RELATED"/>
    <property type="match status" value="1"/>
</dbReference>
<keyword evidence="1" id="KW-1277">Toxin-antitoxin system</keyword>
<dbReference type="Pfam" id="PF05016">
    <property type="entry name" value="ParE_toxin"/>
    <property type="match status" value="1"/>
</dbReference>
<dbReference type="Gene3D" id="3.30.2310.20">
    <property type="entry name" value="RelE-like"/>
    <property type="match status" value="1"/>
</dbReference>
<dbReference type="InterPro" id="IPR035093">
    <property type="entry name" value="RelE/ParE_toxin_dom_sf"/>
</dbReference>
<dbReference type="EMBL" id="JAEHNY010000012">
    <property type="protein sequence ID" value="MBI6121003.1"/>
    <property type="molecule type" value="Genomic_DNA"/>
</dbReference>
<evidence type="ECO:0000313" key="2">
    <source>
        <dbReference type="EMBL" id="MBI6121003.1"/>
    </source>
</evidence>
<reference evidence="2 3" key="1">
    <citation type="submission" date="2020-12" db="EMBL/GenBank/DDBJ databases">
        <title>Salegentibacter orientalis sp. nov., isolated from costal sediment.</title>
        <authorList>
            <person name="Lian F.-B."/>
        </authorList>
    </citation>
    <scope>NUCLEOTIDE SEQUENCE [LARGE SCALE GENOMIC DNA]</scope>
    <source>
        <strain evidence="2 3">F60176</strain>
    </source>
</reference>
<evidence type="ECO:0000256" key="1">
    <source>
        <dbReference type="ARBA" id="ARBA00022649"/>
    </source>
</evidence>
<dbReference type="SUPFAM" id="SSF143011">
    <property type="entry name" value="RelE-like"/>
    <property type="match status" value="1"/>
</dbReference>
<dbReference type="RefSeq" id="WP_198639192.1">
    <property type="nucleotide sequence ID" value="NZ_JAEHNY010000012.1"/>
</dbReference>
<name>A0ABS0TIW7_9FLAO</name>
<comment type="caution">
    <text evidence="2">The sequence shown here is derived from an EMBL/GenBank/DDBJ whole genome shotgun (WGS) entry which is preliminary data.</text>
</comment>
<evidence type="ECO:0000313" key="3">
    <source>
        <dbReference type="Proteomes" id="UP000635665"/>
    </source>
</evidence>